<evidence type="ECO:0000259" key="2">
    <source>
        <dbReference type="Pfam" id="PF01243"/>
    </source>
</evidence>
<reference evidence="3 4" key="1">
    <citation type="submission" date="2018-08" db="EMBL/GenBank/DDBJ databases">
        <title>Horizontal acquisition of hydrogen conversion ability and other habitat adaptations in Hydrogenovibrio crunogenus strains.</title>
        <authorList>
            <person name="Gonnella G."/>
            <person name="Adam N."/>
            <person name="Perner M."/>
        </authorList>
    </citation>
    <scope>NUCLEOTIDE SEQUENCE [LARGE SCALE GENOMIC DNA]</scope>
    <source>
        <strain evidence="3 4">SP-41</strain>
    </source>
</reference>
<dbReference type="InterPro" id="IPR052019">
    <property type="entry name" value="F420H2_bilvrd_red/Heme_oxyg"/>
</dbReference>
<proteinExistence type="predicted"/>
<name>A0A4P7NX18_9GAMM</name>
<dbReference type="PANTHER" id="PTHR35176:SF6">
    <property type="entry name" value="HEME OXYGENASE HI_0854-RELATED"/>
    <property type="match status" value="1"/>
</dbReference>
<protein>
    <submittedName>
        <fullName evidence="3">Pyridoxamine 5'-phosphate oxidase-like FMN-binding protein</fullName>
    </submittedName>
</protein>
<evidence type="ECO:0000313" key="3">
    <source>
        <dbReference type="EMBL" id="QBZ82146.1"/>
    </source>
</evidence>
<dbReference type="Pfam" id="PF01243">
    <property type="entry name" value="PNPOx_N"/>
    <property type="match status" value="1"/>
</dbReference>
<keyword evidence="1" id="KW-0560">Oxidoreductase</keyword>
<dbReference type="Proteomes" id="UP000296201">
    <property type="component" value="Chromosome"/>
</dbReference>
<keyword evidence="4" id="KW-1185">Reference proteome</keyword>
<dbReference type="EMBL" id="CP032096">
    <property type="protein sequence ID" value="QBZ82146.1"/>
    <property type="molecule type" value="Genomic_DNA"/>
</dbReference>
<dbReference type="PIRSF" id="PIRSF004633">
    <property type="entry name" value="UCP_PLP_oxd"/>
    <property type="match status" value="1"/>
</dbReference>
<dbReference type="Gene3D" id="2.30.110.10">
    <property type="entry name" value="Electron Transport, Fmn-binding Protein, Chain A"/>
    <property type="match status" value="1"/>
</dbReference>
<dbReference type="GO" id="GO:0016627">
    <property type="term" value="F:oxidoreductase activity, acting on the CH-CH group of donors"/>
    <property type="evidence" value="ECO:0007669"/>
    <property type="project" value="TreeGrafter"/>
</dbReference>
<organism evidence="3 4">
    <name type="scientific">Hydrogenovibrio crunogenus</name>
    <dbReference type="NCBI Taxonomy" id="39765"/>
    <lineage>
        <taxon>Bacteria</taxon>
        <taxon>Pseudomonadati</taxon>
        <taxon>Pseudomonadota</taxon>
        <taxon>Gammaproteobacteria</taxon>
        <taxon>Thiotrichales</taxon>
        <taxon>Piscirickettsiaceae</taxon>
        <taxon>Hydrogenovibrio</taxon>
    </lineage>
</organism>
<gene>
    <name evidence="3" type="ORF">GHNINEIG_00170</name>
</gene>
<evidence type="ECO:0000313" key="4">
    <source>
        <dbReference type="Proteomes" id="UP000296201"/>
    </source>
</evidence>
<dbReference type="GO" id="GO:0005829">
    <property type="term" value="C:cytosol"/>
    <property type="evidence" value="ECO:0007669"/>
    <property type="project" value="TreeGrafter"/>
</dbReference>
<evidence type="ECO:0000256" key="1">
    <source>
        <dbReference type="ARBA" id="ARBA00023002"/>
    </source>
</evidence>
<dbReference type="GO" id="GO:0070967">
    <property type="term" value="F:coenzyme F420 binding"/>
    <property type="evidence" value="ECO:0007669"/>
    <property type="project" value="TreeGrafter"/>
</dbReference>
<sequence>MPQLKSPNWSTSTYQQCARLIHSQQSLLLSTLSDPKTPHASYAPFILSQETLYIFVSALAQHTSNLLNHPQASVLIMEPEEKAETIFARQRIQLQMKSHPISREEALWQSTLDTFESHFGEIIQTLRSLPDFHLFQLHPVSGLYVKGFGQAYPLEPEQIKKVFSFKNQSVDSI</sequence>
<accession>A0A4P7NX18</accession>
<dbReference type="RefSeq" id="WP_135794901.1">
    <property type="nucleotide sequence ID" value="NZ_CP032096.1"/>
</dbReference>
<dbReference type="OrthoDB" id="5345368at2"/>
<dbReference type="InterPro" id="IPR012349">
    <property type="entry name" value="Split_barrel_FMN-bd"/>
</dbReference>
<dbReference type="SUPFAM" id="SSF50475">
    <property type="entry name" value="FMN-binding split barrel"/>
    <property type="match status" value="1"/>
</dbReference>
<dbReference type="InterPro" id="IPR014419">
    <property type="entry name" value="HutZ"/>
</dbReference>
<dbReference type="PANTHER" id="PTHR35176">
    <property type="entry name" value="HEME OXYGENASE HI_0854-RELATED"/>
    <property type="match status" value="1"/>
</dbReference>
<dbReference type="InterPro" id="IPR011576">
    <property type="entry name" value="Pyridox_Oxase_N"/>
</dbReference>
<dbReference type="AlphaFoldDB" id="A0A4P7NX18"/>
<feature type="domain" description="Pyridoxamine 5'-phosphate oxidase N-terminal" evidence="2">
    <location>
        <begin position="16"/>
        <end position="145"/>
    </location>
</feature>